<keyword evidence="2" id="KW-1185">Reference proteome</keyword>
<name>A0ACC0Q6V6_RHOML</name>
<evidence type="ECO:0000313" key="1">
    <source>
        <dbReference type="EMBL" id="KAI8572728.1"/>
    </source>
</evidence>
<evidence type="ECO:0000313" key="2">
    <source>
        <dbReference type="Proteomes" id="UP001062846"/>
    </source>
</evidence>
<dbReference type="EMBL" id="CM046388">
    <property type="protein sequence ID" value="KAI8572728.1"/>
    <property type="molecule type" value="Genomic_DNA"/>
</dbReference>
<protein>
    <submittedName>
        <fullName evidence="1">Uncharacterized protein</fullName>
    </submittedName>
</protein>
<comment type="caution">
    <text evidence="1">The sequence shown here is derived from an EMBL/GenBank/DDBJ whole genome shotgun (WGS) entry which is preliminary data.</text>
</comment>
<organism evidence="1 2">
    <name type="scientific">Rhododendron molle</name>
    <name type="common">Chinese azalea</name>
    <name type="synonym">Azalea mollis</name>
    <dbReference type="NCBI Taxonomy" id="49168"/>
    <lineage>
        <taxon>Eukaryota</taxon>
        <taxon>Viridiplantae</taxon>
        <taxon>Streptophyta</taxon>
        <taxon>Embryophyta</taxon>
        <taxon>Tracheophyta</taxon>
        <taxon>Spermatophyta</taxon>
        <taxon>Magnoliopsida</taxon>
        <taxon>eudicotyledons</taxon>
        <taxon>Gunneridae</taxon>
        <taxon>Pentapetalae</taxon>
        <taxon>asterids</taxon>
        <taxon>Ericales</taxon>
        <taxon>Ericaceae</taxon>
        <taxon>Ericoideae</taxon>
        <taxon>Rhodoreae</taxon>
        <taxon>Rhododendron</taxon>
    </lineage>
</organism>
<gene>
    <name evidence="1" type="ORF">RHMOL_Rhmol01G0222200</name>
</gene>
<dbReference type="Proteomes" id="UP001062846">
    <property type="component" value="Chromosome 1"/>
</dbReference>
<sequence length="198" mass="23209">MSKIRLQMMRDSGWDSLFEDVVSLCAKKKINIPNTDDKFVPRGRGRRNAPEMTNLHHYQFEIVYIVIDLQLQELNDRFTEANSELLLCVACLDPRNYFSSFDKKKLLRLAEFYPKEFSPVDRMVLYDQLDTYIFYMRNSDEFSRLNGLTDLSEKMVETGREKLYPLVYLLLTLALILPVATASVERVFSAMNIVKNRL</sequence>
<reference evidence="1" key="1">
    <citation type="submission" date="2022-02" db="EMBL/GenBank/DDBJ databases">
        <title>Plant Genome Project.</title>
        <authorList>
            <person name="Zhang R.-G."/>
        </authorList>
    </citation>
    <scope>NUCLEOTIDE SEQUENCE</scope>
    <source>
        <strain evidence="1">AT1</strain>
    </source>
</reference>
<proteinExistence type="predicted"/>
<accession>A0ACC0Q6V6</accession>